<dbReference type="Proteomes" id="UP001489004">
    <property type="component" value="Unassembled WGS sequence"/>
</dbReference>
<feature type="region of interest" description="Disordered" evidence="1">
    <location>
        <begin position="451"/>
        <end position="475"/>
    </location>
</feature>
<sequence>MSSFASSTVAMETFLPSHWLRAGGERAVELQSAMAISPRAKKAEIVGLVSSGTSLKATRAPRLKLPGKKKGSKRARELVEQYGHCPISMEPMRRPVLPSSGQAFEEINIVRYCAAGNKRCPISGVTLKFSKGKGVCRVADHALRNVIRAQADVAKVYIPPLEKDRLLKDLEGPHMVDAVKALVDDTYLGYVSLADLQSYLGDLVGRSLARGSQQAHIFFAIVAECLACRSPDIVRVGVHSMSKHKAAWEHPRVILEALSVAQDPDCRGTVLCVIENRFRNCEYTAQQAKAVLSFETESVPVQQCQVKVAQLILEGSNAAGRSSAAESGAVINQALEIMSDLSGYDVYGRLQCWMRALDRLRKSGIGCSLDEANLERLFLPKNRGILGYLAAHQQELLEWHMQRHTKALGMCIRFMAHSWRSHHARGLDEGAFDSNGEPMVEFDFEEDDFEDFDDEDDFEDGDEGEYDSEGIPEEE</sequence>
<feature type="domain" description="U-box" evidence="2">
    <location>
        <begin position="82"/>
        <end position="150"/>
    </location>
</feature>
<dbReference type="InterPro" id="IPR013083">
    <property type="entry name" value="Znf_RING/FYVE/PHD"/>
</dbReference>
<evidence type="ECO:0000256" key="1">
    <source>
        <dbReference type="SAM" id="MobiDB-lite"/>
    </source>
</evidence>
<evidence type="ECO:0000313" key="4">
    <source>
        <dbReference type="Proteomes" id="UP001489004"/>
    </source>
</evidence>
<dbReference type="SUPFAM" id="SSF57850">
    <property type="entry name" value="RING/U-box"/>
    <property type="match status" value="1"/>
</dbReference>
<evidence type="ECO:0000259" key="2">
    <source>
        <dbReference type="SMART" id="SM00504"/>
    </source>
</evidence>
<keyword evidence="4" id="KW-1185">Reference proteome</keyword>
<dbReference type="AlphaFoldDB" id="A0AAW1R6T2"/>
<protein>
    <recommendedName>
        <fullName evidence="2">U-box domain-containing protein</fullName>
    </recommendedName>
</protein>
<dbReference type="EMBL" id="JALJOR010000001">
    <property type="protein sequence ID" value="KAK9829695.1"/>
    <property type="molecule type" value="Genomic_DNA"/>
</dbReference>
<name>A0AAW1R6T2_9CHLO</name>
<comment type="caution">
    <text evidence="3">The sequence shown here is derived from an EMBL/GenBank/DDBJ whole genome shotgun (WGS) entry which is preliminary data.</text>
</comment>
<dbReference type="GO" id="GO:0004842">
    <property type="term" value="F:ubiquitin-protein transferase activity"/>
    <property type="evidence" value="ECO:0007669"/>
    <property type="project" value="InterPro"/>
</dbReference>
<accession>A0AAW1R6T2</accession>
<dbReference type="Gene3D" id="3.30.40.10">
    <property type="entry name" value="Zinc/RING finger domain, C3HC4 (zinc finger)"/>
    <property type="match status" value="1"/>
</dbReference>
<dbReference type="GO" id="GO:0016567">
    <property type="term" value="P:protein ubiquitination"/>
    <property type="evidence" value="ECO:0007669"/>
    <property type="project" value="InterPro"/>
</dbReference>
<reference evidence="3 4" key="1">
    <citation type="journal article" date="2024" name="Nat. Commun.">
        <title>Phylogenomics reveals the evolutionary origins of lichenization in chlorophyte algae.</title>
        <authorList>
            <person name="Puginier C."/>
            <person name="Libourel C."/>
            <person name="Otte J."/>
            <person name="Skaloud P."/>
            <person name="Haon M."/>
            <person name="Grisel S."/>
            <person name="Petersen M."/>
            <person name="Berrin J.G."/>
            <person name="Delaux P.M."/>
            <person name="Dal Grande F."/>
            <person name="Keller J."/>
        </authorList>
    </citation>
    <scope>NUCLEOTIDE SEQUENCE [LARGE SCALE GENOMIC DNA]</scope>
    <source>
        <strain evidence="3 4">SAG 2043</strain>
    </source>
</reference>
<evidence type="ECO:0000313" key="3">
    <source>
        <dbReference type="EMBL" id="KAK9829695.1"/>
    </source>
</evidence>
<dbReference type="SMART" id="SM00504">
    <property type="entry name" value="Ubox"/>
    <property type="match status" value="1"/>
</dbReference>
<gene>
    <name evidence="3" type="ORF">WJX72_007404</name>
</gene>
<dbReference type="InterPro" id="IPR003613">
    <property type="entry name" value="Ubox_domain"/>
</dbReference>
<proteinExistence type="predicted"/>
<organism evidence="3 4">
    <name type="scientific">[Myrmecia] bisecta</name>
    <dbReference type="NCBI Taxonomy" id="41462"/>
    <lineage>
        <taxon>Eukaryota</taxon>
        <taxon>Viridiplantae</taxon>
        <taxon>Chlorophyta</taxon>
        <taxon>core chlorophytes</taxon>
        <taxon>Trebouxiophyceae</taxon>
        <taxon>Trebouxiales</taxon>
        <taxon>Trebouxiaceae</taxon>
        <taxon>Myrmecia</taxon>
    </lineage>
</organism>